<evidence type="ECO:0000256" key="2">
    <source>
        <dbReference type="ARBA" id="ARBA00022741"/>
    </source>
</evidence>
<feature type="domain" description="Helicase C-terminal" evidence="16">
    <location>
        <begin position="588"/>
        <end position="759"/>
    </location>
</feature>
<dbReference type="Proteomes" id="UP000325113">
    <property type="component" value="Unassembled WGS sequence"/>
</dbReference>
<dbReference type="InterPro" id="IPR025313">
    <property type="entry name" value="SPB4-like_CTE"/>
</dbReference>
<evidence type="ECO:0000259" key="15">
    <source>
        <dbReference type="PROSITE" id="PS51192"/>
    </source>
</evidence>
<comment type="domain">
    <text evidence="12">The Q motif is unique to and characteristic of the DEAD box family of RNA helicases and controls ATP binding and hydrolysis.</text>
</comment>
<dbReference type="InterPro" id="IPR029000">
    <property type="entry name" value="Cyclophilin-like_dom_sf"/>
</dbReference>
<reference evidence="21 22" key="1">
    <citation type="submission" date="2019-07" db="EMBL/GenBank/DDBJ databases">
        <title>Genomes of Cafeteria roenbergensis.</title>
        <authorList>
            <person name="Fischer M.G."/>
            <person name="Hackl T."/>
            <person name="Roman M."/>
        </authorList>
    </citation>
    <scope>NUCLEOTIDE SEQUENCE [LARGE SCALE GENOMIC DNA]</scope>
    <source>
        <strain evidence="18 21">BVI</strain>
        <strain evidence="20 23">Cflag</strain>
        <strain evidence="19 22">RCC970-E3</strain>
    </source>
</reference>
<evidence type="ECO:0000313" key="23">
    <source>
        <dbReference type="Proteomes" id="UP000325113"/>
    </source>
</evidence>
<dbReference type="PROSITE" id="PS51195">
    <property type="entry name" value="Q_MOTIF"/>
    <property type="match status" value="1"/>
</dbReference>
<keyword evidence="2 12" id="KW-0547">Nucleotide-binding</keyword>
<dbReference type="Pfam" id="PF00271">
    <property type="entry name" value="Helicase_C"/>
    <property type="match status" value="1"/>
</dbReference>
<dbReference type="PANTHER" id="PTHR24031">
    <property type="entry name" value="RNA HELICASE"/>
    <property type="match status" value="1"/>
</dbReference>
<proteinExistence type="inferred from homology"/>
<dbReference type="SMART" id="SM00490">
    <property type="entry name" value="HELICc"/>
    <property type="match status" value="1"/>
</dbReference>
<comment type="similarity">
    <text evidence="9">Belongs to the DEAD box helicase family. DDX18/HAS1 subfamily.</text>
</comment>
<dbReference type="GO" id="GO:0003724">
    <property type="term" value="F:RNA helicase activity"/>
    <property type="evidence" value="ECO:0007669"/>
    <property type="project" value="UniProtKB-EC"/>
</dbReference>
<dbReference type="InterPro" id="IPR000629">
    <property type="entry name" value="RNA-helicase_DEAD-box_CS"/>
</dbReference>
<dbReference type="EMBL" id="VLTL01000163">
    <property type="protein sequence ID" value="KAA0157896.1"/>
    <property type="molecule type" value="Genomic_DNA"/>
</dbReference>
<name>A0A5A8CXX8_CAFRO</name>
<dbReference type="InterPro" id="IPR014001">
    <property type="entry name" value="Helicase_ATP-bd"/>
</dbReference>
<dbReference type="Proteomes" id="UP000323011">
    <property type="component" value="Unassembled WGS sequence"/>
</dbReference>
<evidence type="ECO:0000256" key="7">
    <source>
        <dbReference type="ARBA" id="ARBA00023110"/>
    </source>
</evidence>
<evidence type="ECO:0000256" key="9">
    <source>
        <dbReference type="ARBA" id="ARBA00024357"/>
    </source>
</evidence>
<dbReference type="Pfam" id="PF13959">
    <property type="entry name" value="CTE_SPB4"/>
    <property type="match status" value="1"/>
</dbReference>
<feature type="region of interest" description="Disordered" evidence="13">
    <location>
        <begin position="818"/>
        <end position="872"/>
    </location>
</feature>
<dbReference type="Pfam" id="PF00270">
    <property type="entry name" value="DEAD"/>
    <property type="match status" value="1"/>
</dbReference>
<accession>A0A5A8CXX8</accession>
<evidence type="ECO:0000256" key="4">
    <source>
        <dbReference type="ARBA" id="ARBA00022806"/>
    </source>
</evidence>
<feature type="compositionally biased region" description="Basic and acidic residues" evidence="13">
    <location>
        <begin position="267"/>
        <end position="277"/>
    </location>
</feature>
<dbReference type="PROSITE" id="PS50072">
    <property type="entry name" value="CSA_PPIASE_2"/>
    <property type="match status" value="1"/>
</dbReference>
<comment type="catalytic activity">
    <reaction evidence="10 12">
        <text>ATP + H2O = ADP + phosphate + H(+)</text>
        <dbReference type="Rhea" id="RHEA:13065"/>
        <dbReference type="ChEBI" id="CHEBI:15377"/>
        <dbReference type="ChEBI" id="CHEBI:15378"/>
        <dbReference type="ChEBI" id="CHEBI:30616"/>
        <dbReference type="ChEBI" id="CHEBI:43474"/>
        <dbReference type="ChEBI" id="CHEBI:456216"/>
        <dbReference type="EC" id="3.6.4.13"/>
    </reaction>
</comment>
<evidence type="ECO:0000256" key="12">
    <source>
        <dbReference type="RuleBase" id="RU365068"/>
    </source>
</evidence>
<feature type="region of interest" description="Disordered" evidence="13">
    <location>
        <begin position="267"/>
        <end position="346"/>
    </location>
</feature>
<evidence type="ECO:0000256" key="8">
    <source>
        <dbReference type="ARBA" id="ARBA00023235"/>
    </source>
</evidence>
<keyword evidence="7" id="KW-0697">Rotamase</keyword>
<evidence type="ECO:0000259" key="16">
    <source>
        <dbReference type="PROSITE" id="PS51194"/>
    </source>
</evidence>
<feature type="domain" description="DEAD-box RNA helicase Q" evidence="17">
    <location>
        <begin position="368"/>
        <end position="396"/>
    </location>
</feature>
<feature type="compositionally biased region" description="Basic and acidic residues" evidence="13">
    <location>
        <begin position="833"/>
        <end position="842"/>
    </location>
</feature>
<dbReference type="InterPro" id="IPR044773">
    <property type="entry name" value="DDX18/Has1_DEADc"/>
</dbReference>
<evidence type="ECO:0000313" key="21">
    <source>
        <dbReference type="Proteomes" id="UP000323011"/>
    </source>
</evidence>
<dbReference type="PRINTS" id="PR00153">
    <property type="entry name" value="CSAPPISMRASE"/>
</dbReference>
<feature type="compositionally biased region" description="Basic and acidic residues" evidence="13">
    <location>
        <begin position="209"/>
        <end position="222"/>
    </location>
</feature>
<feature type="domain" description="Helicase ATP-binding" evidence="15">
    <location>
        <begin position="399"/>
        <end position="574"/>
    </location>
</feature>
<dbReference type="InterPro" id="IPR011545">
    <property type="entry name" value="DEAD/DEAH_box_helicase_dom"/>
</dbReference>
<dbReference type="GO" id="GO:0016787">
    <property type="term" value="F:hydrolase activity"/>
    <property type="evidence" value="ECO:0007669"/>
    <property type="project" value="UniProtKB-KW"/>
</dbReference>
<dbReference type="Pfam" id="PF00160">
    <property type="entry name" value="Pro_isomerase"/>
    <property type="match status" value="1"/>
</dbReference>
<dbReference type="GO" id="GO:0006457">
    <property type="term" value="P:protein folding"/>
    <property type="evidence" value="ECO:0007669"/>
    <property type="project" value="InterPro"/>
</dbReference>
<organism evidence="19 22">
    <name type="scientific">Cafeteria roenbergensis</name>
    <name type="common">Marine flagellate</name>
    <dbReference type="NCBI Taxonomy" id="33653"/>
    <lineage>
        <taxon>Eukaryota</taxon>
        <taxon>Sar</taxon>
        <taxon>Stramenopiles</taxon>
        <taxon>Bigyra</taxon>
        <taxon>Opalozoa</taxon>
        <taxon>Bicosoecida</taxon>
        <taxon>Cafeteriaceae</taxon>
        <taxon>Cafeteria</taxon>
    </lineage>
</organism>
<evidence type="ECO:0000256" key="3">
    <source>
        <dbReference type="ARBA" id="ARBA00022801"/>
    </source>
</evidence>
<dbReference type="CDD" id="cd17942">
    <property type="entry name" value="DEADc_DDX18"/>
    <property type="match status" value="1"/>
</dbReference>
<dbReference type="GO" id="GO:0005524">
    <property type="term" value="F:ATP binding"/>
    <property type="evidence" value="ECO:0007669"/>
    <property type="project" value="UniProtKB-UniRule"/>
</dbReference>
<evidence type="ECO:0000256" key="6">
    <source>
        <dbReference type="ARBA" id="ARBA00022884"/>
    </source>
</evidence>
<dbReference type="CDD" id="cd18787">
    <property type="entry name" value="SF2_C_DEAD"/>
    <property type="match status" value="1"/>
</dbReference>
<dbReference type="EC" id="3.6.4.13" evidence="12"/>
<feature type="short sequence motif" description="Q motif" evidence="11">
    <location>
        <begin position="368"/>
        <end position="396"/>
    </location>
</feature>
<sequence length="872" mass="93893">MGRRKRSTGGGGAAAAEPADAFDGTRCFFDVTVGGTPAGRIEFQLADRVVPRTAANFRALCTGEKGRGKFGKKLTYKGSKFHRVIPGFMLQGGDFTAGNGTGGESIYGRTFKDENFTLRHTRPGLLSMANAGRHTNGSQFFITTVKTPHLDGKHVVFGRVTTGMAVVKAIERMGTHSGATKRAVVIADCGIIEPKRAEAAPAPAPASVEKAKASTKRSRDAVEAEEASPDEAAKEAIRAAVAATASKKEKAQALLEAKEARRAAKRAAREEAARAEAEAEAEAAAAAAAAAAAESGEEEESDDDDEDGAEGDAAEEAGDDDDEDDDDEDEDGDEAEAKEGASAASSSAAAAAASDAAPAGRDGFFSGTKFADLPLLDATKAGLKEMGVTTMTHVQARAIPPLLEGKDVLGAAKTGSGKTLAFLVPVIEILARAKFKPRNGTGAIIITPTRELAIQIYHNVAELMGEHRQTHGLIMGGANRRTEAEKLVRGVNILVATPGRLLDHLRSTEGFHFGGMQMLVIDEADRILEAGFEEEMHAIVNILPKERQTMLFSATQTKNVADLARVAVRNTPVYVGVDDESTDATVSGLEQGYVVCPSEKRFLLLFSFLRRMSKKKKIMVFFSSCNSVTFHSELLNYVDVPCMDIHGKMKQARRTTTFFDFSKRESGVLLCTDVAARGLDIPYVDWIIQYDPPDDPKEYIHRVGRTARGATGNGKALLFLLPEELGFLKYLRAAKVALNEYEFPDKKIARVQKSLEELVGKNYYLNKSAKDAYRAYLQSYSSHSLKHIFDVHSLDLAGVAKGFGFTVPPRVNLSIKTTGAKVRRRGGGGGFGDKSKSEQVKEAHRRQRTGQDFSASNPYGKRDSSDSRQFSH</sequence>
<evidence type="ECO:0000313" key="18">
    <source>
        <dbReference type="EMBL" id="KAA0154527.1"/>
    </source>
</evidence>
<evidence type="ECO:0000259" key="17">
    <source>
        <dbReference type="PROSITE" id="PS51195"/>
    </source>
</evidence>
<comment type="caution">
    <text evidence="19">The sequence shown here is derived from an EMBL/GenBank/DDBJ whole genome shotgun (WGS) entry which is preliminary data.</text>
</comment>
<evidence type="ECO:0000313" key="20">
    <source>
        <dbReference type="EMBL" id="KAA0168034.1"/>
    </source>
</evidence>
<keyword evidence="8" id="KW-0413">Isomerase</keyword>
<evidence type="ECO:0000256" key="11">
    <source>
        <dbReference type="PROSITE-ProRule" id="PRU00552"/>
    </source>
</evidence>
<evidence type="ECO:0000256" key="13">
    <source>
        <dbReference type="SAM" id="MobiDB-lite"/>
    </source>
</evidence>
<dbReference type="InterPro" id="IPR002130">
    <property type="entry name" value="Cyclophilin-type_PPIase_dom"/>
</dbReference>
<dbReference type="InterPro" id="IPR027417">
    <property type="entry name" value="P-loop_NTPase"/>
</dbReference>
<feature type="compositionally biased region" description="Low complexity" evidence="13">
    <location>
        <begin position="199"/>
        <end position="208"/>
    </location>
</feature>
<dbReference type="PROSITE" id="PS00039">
    <property type="entry name" value="DEAD_ATP_HELICASE"/>
    <property type="match status" value="1"/>
</dbReference>
<feature type="region of interest" description="Disordered" evidence="13">
    <location>
        <begin position="197"/>
        <end position="233"/>
    </location>
</feature>
<comment type="catalytic activity">
    <reaction evidence="1">
        <text>[protein]-peptidylproline (omega=180) = [protein]-peptidylproline (omega=0)</text>
        <dbReference type="Rhea" id="RHEA:16237"/>
        <dbReference type="Rhea" id="RHEA-COMP:10747"/>
        <dbReference type="Rhea" id="RHEA-COMP:10748"/>
        <dbReference type="ChEBI" id="CHEBI:83833"/>
        <dbReference type="ChEBI" id="CHEBI:83834"/>
        <dbReference type="EC" id="5.2.1.8"/>
    </reaction>
</comment>
<evidence type="ECO:0000256" key="5">
    <source>
        <dbReference type="ARBA" id="ARBA00022840"/>
    </source>
</evidence>
<dbReference type="CDD" id="cd01926">
    <property type="entry name" value="cyclophilin_ABH_like"/>
    <property type="match status" value="1"/>
</dbReference>
<dbReference type="FunFam" id="2.40.100.10:FF:000013">
    <property type="entry name" value="Peptidyl-prolyl cis-trans isomerase"/>
    <property type="match status" value="1"/>
</dbReference>
<gene>
    <name evidence="19" type="ORF">FNF28_06472</name>
    <name evidence="18" type="ORF">FNF29_02404</name>
    <name evidence="20" type="ORF">FNF31_00533</name>
</gene>
<feature type="compositionally biased region" description="Acidic residues" evidence="13">
    <location>
        <begin position="295"/>
        <end position="336"/>
    </location>
</feature>
<evidence type="ECO:0000256" key="10">
    <source>
        <dbReference type="ARBA" id="ARBA00047984"/>
    </source>
</evidence>
<dbReference type="EMBL" id="VLTM01000003">
    <property type="protein sequence ID" value="KAA0168034.1"/>
    <property type="molecule type" value="Genomic_DNA"/>
</dbReference>
<dbReference type="PROSITE" id="PS51194">
    <property type="entry name" value="HELICASE_CTER"/>
    <property type="match status" value="1"/>
</dbReference>
<dbReference type="SMART" id="SM01178">
    <property type="entry name" value="DUF4217"/>
    <property type="match status" value="1"/>
</dbReference>
<dbReference type="InterPro" id="IPR001650">
    <property type="entry name" value="Helicase_C-like"/>
</dbReference>
<dbReference type="Gene3D" id="3.40.50.300">
    <property type="entry name" value="P-loop containing nucleotide triphosphate hydrolases"/>
    <property type="match status" value="2"/>
</dbReference>
<dbReference type="InterPro" id="IPR020892">
    <property type="entry name" value="Cyclophilin-type_PPIase_CS"/>
</dbReference>
<dbReference type="SMART" id="SM00487">
    <property type="entry name" value="DEXDc"/>
    <property type="match status" value="1"/>
</dbReference>
<keyword evidence="4 12" id="KW-0347">Helicase</keyword>
<dbReference type="InterPro" id="IPR014014">
    <property type="entry name" value="RNA_helicase_DEAD_Q_motif"/>
</dbReference>
<protein>
    <recommendedName>
        <fullName evidence="12">ATP-dependent RNA helicase</fullName>
        <ecNumber evidence="12">3.6.4.13</ecNumber>
    </recommendedName>
</protein>
<dbReference type="SUPFAM" id="SSF52540">
    <property type="entry name" value="P-loop containing nucleoside triphosphate hydrolases"/>
    <property type="match status" value="1"/>
</dbReference>
<dbReference type="PROSITE" id="PS51192">
    <property type="entry name" value="HELICASE_ATP_BIND_1"/>
    <property type="match status" value="1"/>
</dbReference>
<dbReference type="PROSITE" id="PS00170">
    <property type="entry name" value="CSA_PPIASE_1"/>
    <property type="match status" value="1"/>
</dbReference>
<dbReference type="Proteomes" id="UP000324907">
    <property type="component" value="Unassembled WGS sequence"/>
</dbReference>
<dbReference type="SUPFAM" id="SSF50891">
    <property type="entry name" value="Cyclophilin-like"/>
    <property type="match status" value="1"/>
</dbReference>
<dbReference type="Gene3D" id="2.40.100.10">
    <property type="entry name" value="Cyclophilin-like"/>
    <property type="match status" value="1"/>
</dbReference>
<feature type="domain" description="PPIase cyclophilin-type" evidence="14">
    <location>
        <begin position="28"/>
        <end position="191"/>
    </location>
</feature>
<dbReference type="FunFam" id="3.40.50.300:FF:000379">
    <property type="entry name" value="RNA helicase"/>
    <property type="match status" value="1"/>
</dbReference>
<comment type="function">
    <text evidence="12">RNA helicase.</text>
</comment>
<keyword evidence="6 12" id="KW-0694">RNA-binding</keyword>
<keyword evidence="5 12" id="KW-0067">ATP-binding</keyword>
<evidence type="ECO:0000313" key="22">
    <source>
        <dbReference type="Proteomes" id="UP000324907"/>
    </source>
</evidence>
<dbReference type="GO" id="GO:0003755">
    <property type="term" value="F:peptidyl-prolyl cis-trans isomerase activity"/>
    <property type="evidence" value="ECO:0007669"/>
    <property type="project" value="UniProtKB-KW"/>
</dbReference>
<keyword evidence="3 12" id="KW-0378">Hydrolase</keyword>
<dbReference type="AlphaFoldDB" id="A0A5A8CXX8"/>
<dbReference type="GO" id="GO:0003723">
    <property type="term" value="F:RNA binding"/>
    <property type="evidence" value="ECO:0007669"/>
    <property type="project" value="UniProtKB-UniRule"/>
</dbReference>
<feature type="compositionally biased region" description="Low complexity" evidence="13">
    <location>
        <begin position="282"/>
        <end position="294"/>
    </location>
</feature>
<dbReference type="EMBL" id="VLTN01000011">
    <property type="protein sequence ID" value="KAA0154527.1"/>
    <property type="molecule type" value="Genomic_DNA"/>
</dbReference>
<evidence type="ECO:0000259" key="14">
    <source>
        <dbReference type="PROSITE" id="PS50072"/>
    </source>
</evidence>
<evidence type="ECO:0000256" key="1">
    <source>
        <dbReference type="ARBA" id="ARBA00000971"/>
    </source>
</evidence>
<evidence type="ECO:0000313" key="19">
    <source>
        <dbReference type="EMBL" id="KAA0157896.1"/>
    </source>
</evidence>
<keyword evidence="21" id="KW-1185">Reference proteome</keyword>